<name>A0A076YQ40_9CAUD</name>
<sequence length="88" mass="10424">MSFPGEVLKFTVMSKIFIAKSTVLEFKIEIEYSFWDDNSYTIFSTRMLVPGYPEMVLPYPFKEKMLNDLNFVEVMKAHIRSIRVYPLD</sequence>
<dbReference type="RefSeq" id="YP_009099817.1">
    <property type="nucleotide sequence ID" value="NC_025429.1"/>
</dbReference>
<accession>A0A076YQ40</accession>
<dbReference type="EMBL" id="KM199770">
    <property type="protein sequence ID" value="AIK68291.1"/>
    <property type="molecule type" value="Genomic_DNA"/>
</dbReference>
<organism evidence="1 2">
    <name type="scientific">Rhizobium phage vB_RleM_P10VF</name>
    <dbReference type="NCBI Taxonomy" id="1527770"/>
    <lineage>
        <taxon>Viruses</taxon>
        <taxon>Duplodnaviria</taxon>
        <taxon>Heunggongvirae</taxon>
        <taxon>Uroviricota</taxon>
        <taxon>Caudoviricetes</taxon>
        <taxon>Pootjesviridae</taxon>
        <taxon>Innesvirus</taxon>
        <taxon>Innesvirus P10VF</taxon>
    </lineage>
</organism>
<evidence type="ECO:0000313" key="2">
    <source>
        <dbReference type="Proteomes" id="UP000204140"/>
    </source>
</evidence>
<evidence type="ECO:0000313" key="1">
    <source>
        <dbReference type="EMBL" id="AIK68291.1"/>
    </source>
</evidence>
<dbReference type="KEGG" id="vg:22109627"/>
<keyword evidence="2" id="KW-1185">Reference proteome</keyword>
<gene>
    <name evidence="1" type="ORF">P10VF_078</name>
</gene>
<dbReference type="Proteomes" id="UP000204140">
    <property type="component" value="Segment"/>
</dbReference>
<protein>
    <submittedName>
        <fullName evidence="1">Uncharacterized protein</fullName>
    </submittedName>
</protein>
<proteinExistence type="predicted"/>
<reference evidence="1 2" key="1">
    <citation type="submission" date="2014-07" db="EMBL/GenBank/DDBJ databases">
        <title>Isolation and characterization of Rhizobium leguminosarum phages from western Canadian soils and complete genome sequences of rhizobiophages vB_RleS_L338C and vB_RleM_P10VF.</title>
        <authorList>
            <person name="Restrepo-Cordoba M."/>
            <person name="Halmillawewa A.P."/>
            <person name="Perry B."/>
            <person name="Hynes M.F."/>
            <person name="Yost C.K."/>
        </authorList>
    </citation>
    <scope>NUCLEOTIDE SEQUENCE [LARGE SCALE GENOMIC DNA]</scope>
</reference>
<dbReference type="OrthoDB" id="39359at10239"/>
<dbReference type="GeneID" id="22109627"/>